<feature type="transmembrane region" description="Helical" evidence="16">
    <location>
        <begin position="51"/>
        <end position="73"/>
    </location>
</feature>
<feature type="domain" description="Histidine kinase" evidence="17">
    <location>
        <begin position="318"/>
        <end position="535"/>
    </location>
</feature>
<dbReference type="GO" id="GO:0005886">
    <property type="term" value="C:plasma membrane"/>
    <property type="evidence" value="ECO:0007669"/>
    <property type="project" value="UniProtKB-SubCell"/>
</dbReference>
<dbReference type="AlphaFoldDB" id="A0A2N5IU52"/>
<dbReference type="PANTHER" id="PTHR45436:SF5">
    <property type="entry name" value="SENSOR HISTIDINE KINASE TRCS"/>
    <property type="match status" value="1"/>
</dbReference>
<evidence type="ECO:0000259" key="17">
    <source>
        <dbReference type="PROSITE" id="PS50109"/>
    </source>
</evidence>
<feature type="domain" description="HAMP" evidence="18">
    <location>
        <begin position="251"/>
        <end position="303"/>
    </location>
</feature>
<accession>A0A2N5IU52</accession>
<evidence type="ECO:0000256" key="4">
    <source>
        <dbReference type="ARBA" id="ARBA00022475"/>
    </source>
</evidence>
<evidence type="ECO:0000256" key="3">
    <source>
        <dbReference type="ARBA" id="ARBA00012438"/>
    </source>
</evidence>
<name>A0A2N5IU52_9BIFI</name>
<dbReference type="InterPro" id="IPR036890">
    <property type="entry name" value="HATPase_C_sf"/>
</dbReference>
<dbReference type="CDD" id="cd06225">
    <property type="entry name" value="HAMP"/>
    <property type="match status" value="1"/>
</dbReference>
<dbReference type="InterPro" id="IPR047669">
    <property type="entry name" value="MtrAB_MtrB"/>
</dbReference>
<dbReference type="Gene3D" id="3.30.565.10">
    <property type="entry name" value="Histidine kinase-like ATPase, C-terminal domain"/>
    <property type="match status" value="1"/>
</dbReference>
<gene>
    <name evidence="19" type="ORF">Tam1G_0329</name>
</gene>
<evidence type="ECO:0000256" key="11">
    <source>
        <dbReference type="ARBA" id="ARBA00022989"/>
    </source>
</evidence>
<keyword evidence="13 16" id="KW-0472">Membrane</keyword>
<dbReference type="FunFam" id="3.30.565.10:FF:000013">
    <property type="entry name" value="Two-component sensor histidine kinase"/>
    <property type="match status" value="1"/>
</dbReference>
<dbReference type="CDD" id="cd00082">
    <property type="entry name" value="HisKA"/>
    <property type="match status" value="1"/>
</dbReference>
<dbReference type="Gene3D" id="1.10.287.130">
    <property type="match status" value="1"/>
</dbReference>
<dbReference type="SMART" id="SM00304">
    <property type="entry name" value="HAMP"/>
    <property type="match status" value="1"/>
</dbReference>
<evidence type="ECO:0000256" key="5">
    <source>
        <dbReference type="ARBA" id="ARBA00022553"/>
    </source>
</evidence>
<dbReference type="Pfam" id="PF00512">
    <property type="entry name" value="HisKA"/>
    <property type="match status" value="1"/>
</dbReference>
<keyword evidence="5" id="KW-0597">Phosphoprotein</keyword>
<dbReference type="SUPFAM" id="SSF47384">
    <property type="entry name" value="Homodimeric domain of signal transducing histidine kinase"/>
    <property type="match status" value="1"/>
</dbReference>
<reference evidence="19 20" key="1">
    <citation type="submission" date="2017-07" db="EMBL/GenBank/DDBJ databases">
        <title>Bifidobacterium novel species.</title>
        <authorList>
            <person name="Lugli G.A."/>
            <person name="Milani C."/>
            <person name="Duranti S."/>
            <person name="Mangifesta M."/>
        </authorList>
    </citation>
    <scope>NUCLEOTIDE SEQUENCE [LARGE SCALE GENOMIC DNA]</scope>
    <source>
        <strain evidence="19 20">45</strain>
    </source>
</reference>
<dbReference type="Gene3D" id="6.10.340.10">
    <property type="match status" value="1"/>
</dbReference>
<keyword evidence="7 16" id="KW-0812">Transmembrane</keyword>
<dbReference type="SMART" id="SM00387">
    <property type="entry name" value="HATPase_c"/>
    <property type="match status" value="1"/>
</dbReference>
<evidence type="ECO:0000256" key="12">
    <source>
        <dbReference type="ARBA" id="ARBA00023012"/>
    </source>
</evidence>
<evidence type="ECO:0000256" key="6">
    <source>
        <dbReference type="ARBA" id="ARBA00022679"/>
    </source>
</evidence>
<dbReference type="InterPro" id="IPR003660">
    <property type="entry name" value="HAMP_dom"/>
</dbReference>
<organism evidence="19 20">
    <name type="scientific">Bifidobacterium imperatoris</name>
    <dbReference type="NCBI Taxonomy" id="2020965"/>
    <lineage>
        <taxon>Bacteria</taxon>
        <taxon>Bacillati</taxon>
        <taxon>Actinomycetota</taxon>
        <taxon>Actinomycetes</taxon>
        <taxon>Bifidobacteriales</taxon>
        <taxon>Bifidobacteriaceae</taxon>
        <taxon>Bifidobacterium</taxon>
    </lineage>
</organism>
<evidence type="ECO:0000313" key="20">
    <source>
        <dbReference type="Proteomes" id="UP000234855"/>
    </source>
</evidence>
<dbReference type="FunFam" id="1.10.287.130:FF:000010">
    <property type="entry name" value="Two-component sensor histidine kinase"/>
    <property type="match status" value="1"/>
</dbReference>
<protein>
    <recommendedName>
        <fullName evidence="14">Sensor histidine kinase MtrB</fullName>
        <ecNumber evidence="3">2.7.13.3</ecNumber>
    </recommendedName>
</protein>
<keyword evidence="10" id="KW-0067">ATP-binding</keyword>
<dbReference type="GO" id="GO:0000155">
    <property type="term" value="F:phosphorelay sensor kinase activity"/>
    <property type="evidence" value="ECO:0007669"/>
    <property type="project" value="InterPro"/>
</dbReference>
<feature type="region of interest" description="Disordered" evidence="15">
    <location>
        <begin position="578"/>
        <end position="598"/>
    </location>
</feature>
<dbReference type="SUPFAM" id="SSF158472">
    <property type="entry name" value="HAMP domain-like"/>
    <property type="match status" value="1"/>
</dbReference>
<evidence type="ECO:0000256" key="13">
    <source>
        <dbReference type="ARBA" id="ARBA00023136"/>
    </source>
</evidence>
<dbReference type="Proteomes" id="UP000234855">
    <property type="component" value="Unassembled WGS sequence"/>
</dbReference>
<dbReference type="InterPro" id="IPR003594">
    <property type="entry name" value="HATPase_dom"/>
</dbReference>
<keyword evidence="11 16" id="KW-1133">Transmembrane helix</keyword>
<evidence type="ECO:0000256" key="9">
    <source>
        <dbReference type="ARBA" id="ARBA00022777"/>
    </source>
</evidence>
<dbReference type="InterPro" id="IPR005467">
    <property type="entry name" value="His_kinase_dom"/>
</dbReference>
<proteinExistence type="predicted"/>
<evidence type="ECO:0000259" key="18">
    <source>
        <dbReference type="PROSITE" id="PS50885"/>
    </source>
</evidence>
<evidence type="ECO:0000256" key="1">
    <source>
        <dbReference type="ARBA" id="ARBA00000085"/>
    </source>
</evidence>
<comment type="subcellular location">
    <subcellularLocation>
        <location evidence="2">Cell membrane</location>
        <topology evidence="2">Multi-pass membrane protein</topology>
    </subcellularLocation>
</comment>
<evidence type="ECO:0000256" key="7">
    <source>
        <dbReference type="ARBA" id="ARBA00022692"/>
    </source>
</evidence>
<dbReference type="InterPro" id="IPR004358">
    <property type="entry name" value="Sig_transdc_His_kin-like_C"/>
</dbReference>
<comment type="catalytic activity">
    <reaction evidence="1">
        <text>ATP + protein L-histidine = ADP + protein N-phospho-L-histidine.</text>
        <dbReference type="EC" id="2.7.13.3"/>
    </reaction>
</comment>
<evidence type="ECO:0000313" key="19">
    <source>
        <dbReference type="EMBL" id="PLS25505.1"/>
    </source>
</evidence>
<dbReference type="InterPro" id="IPR050428">
    <property type="entry name" value="TCS_sensor_his_kinase"/>
</dbReference>
<dbReference type="NCBIfam" id="NF040691">
    <property type="entry name" value="MtrAB_MtrB"/>
    <property type="match status" value="1"/>
</dbReference>
<evidence type="ECO:0000256" key="14">
    <source>
        <dbReference type="ARBA" id="ARBA00035305"/>
    </source>
</evidence>
<keyword evidence="4" id="KW-1003">Cell membrane</keyword>
<dbReference type="PROSITE" id="PS50885">
    <property type="entry name" value="HAMP"/>
    <property type="match status" value="1"/>
</dbReference>
<dbReference type="PRINTS" id="PR00344">
    <property type="entry name" value="BCTRLSENSOR"/>
</dbReference>
<keyword evidence="8" id="KW-0547">Nucleotide-binding</keyword>
<evidence type="ECO:0000256" key="15">
    <source>
        <dbReference type="SAM" id="MobiDB-lite"/>
    </source>
</evidence>
<dbReference type="SUPFAM" id="SSF55874">
    <property type="entry name" value="ATPase domain of HSP90 chaperone/DNA topoisomerase II/histidine kinase"/>
    <property type="match status" value="1"/>
</dbReference>
<dbReference type="InterPro" id="IPR003661">
    <property type="entry name" value="HisK_dim/P_dom"/>
</dbReference>
<dbReference type="EC" id="2.7.13.3" evidence="3"/>
<dbReference type="EMBL" id="NMWV01000005">
    <property type="protein sequence ID" value="PLS25505.1"/>
    <property type="molecule type" value="Genomic_DNA"/>
</dbReference>
<dbReference type="PROSITE" id="PS50109">
    <property type="entry name" value="HIS_KIN"/>
    <property type="match status" value="1"/>
</dbReference>
<dbReference type="Pfam" id="PF02518">
    <property type="entry name" value="HATPase_c"/>
    <property type="match status" value="1"/>
</dbReference>
<keyword evidence="9 19" id="KW-0418">Kinase</keyword>
<dbReference type="SMART" id="SM00388">
    <property type="entry name" value="HisKA"/>
    <property type="match status" value="1"/>
</dbReference>
<evidence type="ECO:0000256" key="16">
    <source>
        <dbReference type="SAM" id="Phobius"/>
    </source>
</evidence>
<dbReference type="GO" id="GO:0005524">
    <property type="term" value="F:ATP binding"/>
    <property type="evidence" value="ECO:0007669"/>
    <property type="project" value="UniProtKB-KW"/>
</dbReference>
<evidence type="ECO:0000256" key="10">
    <source>
        <dbReference type="ARBA" id="ARBA00022840"/>
    </source>
</evidence>
<keyword evidence="12" id="KW-0902">Two-component regulatory system</keyword>
<evidence type="ECO:0000256" key="8">
    <source>
        <dbReference type="ARBA" id="ARBA00022741"/>
    </source>
</evidence>
<dbReference type="Pfam" id="PF00672">
    <property type="entry name" value="HAMP"/>
    <property type="match status" value="1"/>
</dbReference>
<dbReference type="PANTHER" id="PTHR45436">
    <property type="entry name" value="SENSOR HISTIDINE KINASE YKOH"/>
    <property type="match status" value="1"/>
</dbReference>
<evidence type="ECO:0000256" key="2">
    <source>
        <dbReference type="ARBA" id="ARBA00004651"/>
    </source>
</evidence>
<dbReference type="InterPro" id="IPR036097">
    <property type="entry name" value="HisK_dim/P_sf"/>
</dbReference>
<comment type="caution">
    <text evidence="19">The sequence shown here is derived from an EMBL/GenBank/DDBJ whole genome shotgun (WGS) entry which is preliminary data.</text>
</comment>
<keyword evidence="6" id="KW-0808">Transferase</keyword>
<feature type="transmembrane region" description="Helical" evidence="16">
    <location>
        <begin position="229"/>
        <end position="250"/>
    </location>
</feature>
<sequence>MTDSAPLQTPETSPKTRTTLVMPHHSFRFSFRRLLRHGRSEVRRSLQARTVALTVLLTLSVVIVFSMVSMISVRASLLTQTTSQSQADFSNMVEQAQTGLDASDATTTVQIQQLVNDLASNLQSDGASNLVGVYMWSRESTARSIIPISTEPTYEDIITADMHSAVASDVDGNVFYQPVNLPSASDAWNGHTPGAVLGTVLDYGVAGNLEFFAVYSYALQQQSLTQIQLSLLAVCALLSIAVGVVMWMVIRGIVRPVEHVAYAAETLASGNLDTRVEVNRKDELGVLQRSFNGMADSLNQKIDQLEEASASQKRFVSDVSHELRTPVTTMRMASDLLEMKKDDFDPATKRTVELLSGQINRFQDLLADLLEISRYDAGYAALDLVDADMRDPVNDAVEQVTGIAAAKHVDIRAMLPNVQVLAKVDARRVTRIVRNLLANAVDFAEDKPIDVRIAANRKAVVISVRDYGVGMDANTVVHVFDRFWRGDPSRSRITGGTGLGLSISMTDALLHHGSIRVRSALGKGTWFLVMLPRDPLNGRVPDGDLPLTFASEAPDDFSISGGFGVAESPVAERSNAVAIASSAQDNGAHTTDDEDGDE</sequence>